<dbReference type="SUPFAM" id="SSF47807">
    <property type="entry name" value="5' to 3' exonuclease, C-terminal subdomain"/>
    <property type="match status" value="1"/>
</dbReference>
<dbReference type="AlphaFoldDB" id="A0A382B6U9"/>
<dbReference type="SMART" id="SM00475">
    <property type="entry name" value="53EXOc"/>
    <property type="match status" value="1"/>
</dbReference>
<dbReference type="CDD" id="cd09859">
    <property type="entry name" value="PIN_53EXO"/>
    <property type="match status" value="1"/>
</dbReference>
<evidence type="ECO:0000259" key="4">
    <source>
        <dbReference type="SMART" id="SM00475"/>
    </source>
</evidence>
<dbReference type="EMBL" id="UINC01028433">
    <property type="protein sequence ID" value="SVB09409.1"/>
    <property type="molecule type" value="Genomic_DNA"/>
</dbReference>
<gene>
    <name evidence="5" type="ORF">METZ01_LOCUS162263</name>
</gene>
<dbReference type="PANTHER" id="PTHR42646:SF2">
    <property type="entry name" value="5'-3' EXONUCLEASE FAMILY PROTEIN"/>
    <property type="match status" value="1"/>
</dbReference>
<dbReference type="InterPro" id="IPR036279">
    <property type="entry name" value="5-3_exonuclease_C_sf"/>
</dbReference>
<name>A0A382B6U9_9ZZZZ</name>
<dbReference type="FunFam" id="1.10.150.20:FF:000003">
    <property type="entry name" value="DNA polymerase I"/>
    <property type="match status" value="1"/>
</dbReference>
<reference evidence="5" key="1">
    <citation type="submission" date="2018-05" db="EMBL/GenBank/DDBJ databases">
        <authorList>
            <person name="Lanie J.A."/>
            <person name="Ng W.-L."/>
            <person name="Kazmierczak K.M."/>
            <person name="Andrzejewski T.M."/>
            <person name="Davidsen T.M."/>
            <person name="Wayne K.J."/>
            <person name="Tettelin H."/>
            <person name="Glass J.I."/>
            <person name="Rusch D."/>
            <person name="Podicherti R."/>
            <person name="Tsui H.-C.T."/>
            <person name="Winkler M.E."/>
        </authorList>
    </citation>
    <scope>NUCLEOTIDE SEQUENCE</scope>
</reference>
<dbReference type="InterPro" id="IPR029060">
    <property type="entry name" value="PIN-like_dom_sf"/>
</dbReference>
<accession>A0A382B6U9</accession>
<evidence type="ECO:0000256" key="2">
    <source>
        <dbReference type="ARBA" id="ARBA00022801"/>
    </source>
</evidence>
<dbReference type="SMART" id="SM00279">
    <property type="entry name" value="HhH2"/>
    <property type="match status" value="1"/>
</dbReference>
<evidence type="ECO:0000313" key="5">
    <source>
        <dbReference type="EMBL" id="SVB09409.1"/>
    </source>
</evidence>
<dbReference type="InterPro" id="IPR008918">
    <property type="entry name" value="HhH2"/>
</dbReference>
<dbReference type="GO" id="GO:0033567">
    <property type="term" value="P:DNA replication, Okazaki fragment processing"/>
    <property type="evidence" value="ECO:0007669"/>
    <property type="project" value="InterPro"/>
</dbReference>
<evidence type="ECO:0000256" key="3">
    <source>
        <dbReference type="ARBA" id="ARBA00023125"/>
    </source>
</evidence>
<dbReference type="SUPFAM" id="SSF88723">
    <property type="entry name" value="PIN domain-like"/>
    <property type="match status" value="1"/>
</dbReference>
<feature type="domain" description="5'-3' exonuclease" evidence="4">
    <location>
        <begin position="1"/>
        <end position="255"/>
    </location>
</feature>
<proteinExistence type="predicted"/>
<keyword evidence="3" id="KW-0238">DNA-binding</keyword>
<keyword evidence="1" id="KW-0540">Nuclease</keyword>
<dbReference type="Pfam" id="PF02739">
    <property type="entry name" value="5_3_exonuc_N"/>
    <property type="match status" value="1"/>
</dbReference>
<organism evidence="5">
    <name type="scientific">marine metagenome</name>
    <dbReference type="NCBI Taxonomy" id="408172"/>
    <lineage>
        <taxon>unclassified sequences</taxon>
        <taxon>metagenomes</taxon>
        <taxon>ecological metagenomes</taxon>
    </lineage>
</organism>
<evidence type="ECO:0000256" key="1">
    <source>
        <dbReference type="ARBA" id="ARBA00022722"/>
    </source>
</evidence>
<sequence>MIIDGHAFAYRAFYGIRGLTSPSGQPTNAIYGFINMLAKLEAQVLPTHAVVVWDGGLDAERVEELDDYKGQRDPMPDDMEVQLDEMVEYLEAEGWASVCDDGVEADDRIGQLARRAEAEGFEVAIASSDKDFLQLINDRVKMWNPADKSGVPMDAAAVVAKTGVQPSQIVDWLSLVGDAADNIPGVPGVGVKTAAVLLNEFGSVDGIYGRLAEVRRDKQRESLAAAEAVVRRNQSLVALKLDLPGAPGLDDLRRGFQDTARLEKLFETWGFRTMLNNLREARQGALFE</sequence>
<dbReference type="GO" id="GO:0008409">
    <property type="term" value="F:5'-3' exonuclease activity"/>
    <property type="evidence" value="ECO:0007669"/>
    <property type="project" value="InterPro"/>
</dbReference>
<dbReference type="CDD" id="cd09898">
    <property type="entry name" value="H3TH_53EXO"/>
    <property type="match status" value="1"/>
</dbReference>
<dbReference type="Pfam" id="PF01367">
    <property type="entry name" value="5_3_exonuc"/>
    <property type="match status" value="1"/>
</dbReference>
<dbReference type="InterPro" id="IPR020046">
    <property type="entry name" value="5-3_exonucl_a-hlix_arch_N"/>
</dbReference>
<dbReference type="PANTHER" id="PTHR42646">
    <property type="entry name" value="FLAP ENDONUCLEASE XNI"/>
    <property type="match status" value="1"/>
</dbReference>
<keyword evidence="2" id="KW-0378">Hydrolase</keyword>
<dbReference type="GO" id="GO:0003677">
    <property type="term" value="F:DNA binding"/>
    <property type="evidence" value="ECO:0007669"/>
    <property type="project" value="UniProtKB-KW"/>
</dbReference>
<protein>
    <recommendedName>
        <fullName evidence="4">5'-3' exonuclease domain-containing protein</fullName>
    </recommendedName>
</protein>
<dbReference type="InterPro" id="IPR002421">
    <property type="entry name" value="5-3_exonuclease"/>
</dbReference>
<dbReference type="Gene3D" id="3.40.50.1010">
    <property type="entry name" value="5'-nuclease"/>
    <property type="match status" value="1"/>
</dbReference>
<dbReference type="InterPro" id="IPR038969">
    <property type="entry name" value="FEN"/>
</dbReference>
<dbReference type="GO" id="GO:0017108">
    <property type="term" value="F:5'-flap endonuclease activity"/>
    <property type="evidence" value="ECO:0007669"/>
    <property type="project" value="InterPro"/>
</dbReference>
<dbReference type="Gene3D" id="1.10.150.20">
    <property type="entry name" value="5' to 3' exonuclease, C-terminal subdomain"/>
    <property type="match status" value="1"/>
</dbReference>
<dbReference type="InterPro" id="IPR020045">
    <property type="entry name" value="DNA_polI_H3TH"/>
</dbReference>